<keyword evidence="2" id="KW-0812">Transmembrane</keyword>
<proteinExistence type="predicted"/>
<keyword evidence="2" id="KW-1133">Transmembrane helix</keyword>
<organism evidence="3 5">
    <name type="scientific">Araneus ventricosus</name>
    <name type="common">Orbweaver spider</name>
    <name type="synonym">Epeira ventricosa</name>
    <dbReference type="NCBI Taxonomy" id="182803"/>
    <lineage>
        <taxon>Eukaryota</taxon>
        <taxon>Metazoa</taxon>
        <taxon>Ecdysozoa</taxon>
        <taxon>Arthropoda</taxon>
        <taxon>Chelicerata</taxon>
        <taxon>Arachnida</taxon>
        <taxon>Araneae</taxon>
        <taxon>Araneomorphae</taxon>
        <taxon>Entelegynae</taxon>
        <taxon>Araneoidea</taxon>
        <taxon>Araneidae</taxon>
        <taxon>Araneus</taxon>
    </lineage>
</organism>
<name>A0A4Y2DYW1_ARAVE</name>
<dbReference type="EMBL" id="BGPR01168450">
    <property type="protein sequence ID" value="GBM22095.1"/>
    <property type="molecule type" value="Genomic_DNA"/>
</dbReference>
<sequence>MHLIRGQESIQLNPLADDGWHKFFFFNILYLASINAWAIYKEVVGTKFKRPDYILNLADELLNNYVPAETSTLSNFTPGADDGPNPSSRKSKQCQI</sequence>
<evidence type="ECO:0000256" key="1">
    <source>
        <dbReference type="SAM" id="MobiDB-lite"/>
    </source>
</evidence>
<comment type="caution">
    <text evidence="3">The sequence shown here is derived from an EMBL/GenBank/DDBJ whole genome shotgun (WGS) entry which is preliminary data.</text>
</comment>
<keyword evidence="2" id="KW-0472">Membrane</keyword>
<evidence type="ECO:0000313" key="3">
    <source>
        <dbReference type="EMBL" id="GBM22082.1"/>
    </source>
</evidence>
<evidence type="ECO:0000313" key="5">
    <source>
        <dbReference type="Proteomes" id="UP000499080"/>
    </source>
</evidence>
<dbReference type="Proteomes" id="UP000499080">
    <property type="component" value="Unassembled WGS sequence"/>
</dbReference>
<evidence type="ECO:0000256" key="2">
    <source>
        <dbReference type="SAM" id="Phobius"/>
    </source>
</evidence>
<feature type="region of interest" description="Disordered" evidence="1">
    <location>
        <begin position="72"/>
        <end position="96"/>
    </location>
</feature>
<accession>A0A4Y2DYW1</accession>
<evidence type="ECO:0000313" key="4">
    <source>
        <dbReference type="EMBL" id="GBM22095.1"/>
    </source>
</evidence>
<dbReference type="EMBL" id="BGPR01168444">
    <property type="protein sequence ID" value="GBM22082.1"/>
    <property type="molecule type" value="Genomic_DNA"/>
</dbReference>
<dbReference type="OrthoDB" id="6437203at2759"/>
<protein>
    <recommendedName>
        <fullName evidence="6">PiggyBac transposable element-derived protein domain-containing protein</fullName>
    </recommendedName>
</protein>
<feature type="transmembrane region" description="Helical" evidence="2">
    <location>
        <begin position="20"/>
        <end position="40"/>
    </location>
</feature>
<dbReference type="AlphaFoldDB" id="A0A4Y2DYW1"/>
<keyword evidence="5" id="KW-1185">Reference proteome</keyword>
<gene>
    <name evidence="4" type="ORF">AVEN_258909_1</name>
    <name evidence="3" type="ORF">AVEN_5416_1</name>
</gene>
<evidence type="ECO:0008006" key="6">
    <source>
        <dbReference type="Google" id="ProtNLM"/>
    </source>
</evidence>
<reference evidence="3 5" key="1">
    <citation type="journal article" date="2019" name="Sci. Rep.">
        <title>Orb-weaving spider Araneus ventricosus genome elucidates the spidroin gene catalogue.</title>
        <authorList>
            <person name="Kono N."/>
            <person name="Nakamura H."/>
            <person name="Ohtoshi R."/>
            <person name="Moran D.A.P."/>
            <person name="Shinohara A."/>
            <person name="Yoshida Y."/>
            <person name="Fujiwara M."/>
            <person name="Mori M."/>
            <person name="Tomita M."/>
            <person name="Arakawa K."/>
        </authorList>
    </citation>
    <scope>NUCLEOTIDE SEQUENCE [LARGE SCALE GENOMIC DNA]</scope>
</reference>